<evidence type="ECO:0000313" key="2">
    <source>
        <dbReference type="Proteomes" id="UP001054945"/>
    </source>
</evidence>
<evidence type="ECO:0008006" key="3">
    <source>
        <dbReference type="Google" id="ProtNLM"/>
    </source>
</evidence>
<gene>
    <name evidence="1" type="ORF">CEXT_17881</name>
</gene>
<accession>A0AAV4P319</accession>
<sequence length="200" mass="23390">MFQRRLSNGERSYYRWGCLFKSSVSSPMNELEDRYLLLQRRSSSIKEDATAAGFWGAIRIRSVSNRKQRDTTQEKHCTIFNFLSNQKVVTPGAISRIRTIFQHTHVRKRERITIPVSKKIKIRIPHLQNQSNGRSKILKWTNPACDCKILEYNSFAPTVFYEFVLFPILSAISKFFDRLPELEDFPSQEVLSKEVELKAL</sequence>
<dbReference type="AlphaFoldDB" id="A0AAV4P319"/>
<proteinExistence type="predicted"/>
<reference evidence="1 2" key="1">
    <citation type="submission" date="2021-06" db="EMBL/GenBank/DDBJ databases">
        <title>Caerostris extrusa draft genome.</title>
        <authorList>
            <person name="Kono N."/>
            <person name="Arakawa K."/>
        </authorList>
    </citation>
    <scope>NUCLEOTIDE SEQUENCE [LARGE SCALE GENOMIC DNA]</scope>
</reference>
<name>A0AAV4P319_CAEEX</name>
<evidence type="ECO:0000313" key="1">
    <source>
        <dbReference type="EMBL" id="GIX90606.1"/>
    </source>
</evidence>
<dbReference type="Proteomes" id="UP001054945">
    <property type="component" value="Unassembled WGS sequence"/>
</dbReference>
<protein>
    <recommendedName>
        <fullName evidence="3">Ribosomal protein S10</fullName>
    </recommendedName>
</protein>
<organism evidence="1 2">
    <name type="scientific">Caerostris extrusa</name>
    <name type="common">Bark spider</name>
    <name type="synonym">Caerostris bankana</name>
    <dbReference type="NCBI Taxonomy" id="172846"/>
    <lineage>
        <taxon>Eukaryota</taxon>
        <taxon>Metazoa</taxon>
        <taxon>Ecdysozoa</taxon>
        <taxon>Arthropoda</taxon>
        <taxon>Chelicerata</taxon>
        <taxon>Arachnida</taxon>
        <taxon>Araneae</taxon>
        <taxon>Araneomorphae</taxon>
        <taxon>Entelegynae</taxon>
        <taxon>Araneoidea</taxon>
        <taxon>Araneidae</taxon>
        <taxon>Caerostris</taxon>
    </lineage>
</organism>
<keyword evidence="2" id="KW-1185">Reference proteome</keyword>
<comment type="caution">
    <text evidence="1">The sequence shown here is derived from an EMBL/GenBank/DDBJ whole genome shotgun (WGS) entry which is preliminary data.</text>
</comment>
<dbReference type="EMBL" id="BPLR01021511">
    <property type="protein sequence ID" value="GIX90606.1"/>
    <property type="molecule type" value="Genomic_DNA"/>
</dbReference>